<feature type="signal peptide" evidence="1">
    <location>
        <begin position="1"/>
        <end position="20"/>
    </location>
</feature>
<gene>
    <name evidence="2" type="ORF">SAMN04489859_103435</name>
</gene>
<dbReference type="SUPFAM" id="SSF53474">
    <property type="entry name" value="alpha/beta-Hydrolases"/>
    <property type="match status" value="1"/>
</dbReference>
<dbReference type="PANTHER" id="PTHR36513">
    <property type="entry name" value="ABC TRANSMEMBRANE TYPE-1 DOMAIN-CONTAINING PROTEIN"/>
    <property type="match status" value="1"/>
</dbReference>
<dbReference type="OrthoDB" id="9797755at2"/>
<evidence type="ECO:0000313" key="2">
    <source>
        <dbReference type="EMBL" id="SEO09681.1"/>
    </source>
</evidence>
<dbReference type="PANTHER" id="PTHR36513:SF1">
    <property type="entry name" value="TRANSMEMBRANE PROTEIN"/>
    <property type="match status" value="1"/>
</dbReference>
<accession>A0A1H8LX62</accession>
<dbReference type="InterPro" id="IPR029058">
    <property type="entry name" value="AB_hydrolase_fold"/>
</dbReference>
<evidence type="ECO:0000256" key="1">
    <source>
        <dbReference type="SAM" id="SignalP"/>
    </source>
</evidence>
<dbReference type="Gene3D" id="3.40.50.1820">
    <property type="entry name" value="alpha/beta hydrolase"/>
    <property type="match status" value="1"/>
</dbReference>
<dbReference type="EMBL" id="FODE01000034">
    <property type="protein sequence ID" value="SEO09681.1"/>
    <property type="molecule type" value="Genomic_DNA"/>
</dbReference>
<name>A0A1H8LX62_9RHOB</name>
<dbReference type="Proteomes" id="UP000199054">
    <property type="component" value="Unassembled WGS sequence"/>
</dbReference>
<keyword evidence="1" id="KW-0732">Signal</keyword>
<dbReference type="STRING" id="34002.SAMN04489859_103435"/>
<dbReference type="Pfam" id="PF05990">
    <property type="entry name" value="DUF900"/>
    <property type="match status" value="1"/>
</dbReference>
<dbReference type="AlphaFoldDB" id="A0A1H8LX62"/>
<protein>
    <submittedName>
        <fullName evidence="2">Esterase/lipase superfamily enzyme</fullName>
    </submittedName>
</protein>
<sequence length="365" mass="39056">MRTAAASLMICMAVLGACSARPGPDILAPAANMLSPDAETRVVRILTVTTRDRLADRPHAFGAGRAAQPGYASFDISIPPGHQPGQIEWPDGAPDRLTDFVTLRQTVMGEAAFLDAAAGSRVTVFVHGFNHSFQEALFRLAQMNADTHRDDTSVLFSWPSEGRVSAYLADRDSVDYSRQALVDLLTGLAGRAPPGQRVTVFAHSMGGRLTMEALRQLRLTGRDDVLDRLNVVLAAPDIDLDVFREQAVAIGPMQEPVTVLVASDDRALALSSYLSAGHGRAGTMDVSDPRLVQAVEQAGMRIVDISSVQTDGIAHSRYVDLMAIYPALQRSGAVTDDGLGLRRSGAFVFDAVGMTFQRLGGILAD</sequence>
<organism evidence="2 3">
    <name type="scientific">Paracoccus alcaliphilus</name>
    <dbReference type="NCBI Taxonomy" id="34002"/>
    <lineage>
        <taxon>Bacteria</taxon>
        <taxon>Pseudomonadati</taxon>
        <taxon>Pseudomonadota</taxon>
        <taxon>Alphaproteobacteria</taxon>
        <taxon>Rhodobacterales</taxon>
        <taxon>Paracoccaceae</taxon>
        <taxon>Paracoccus</taxon>
    </lineage>
</organism>
<dbReference type="PIRSF" id="PIRSF033909">
    <property type="entry name" value="UCP033909"/>
    <property type="match status" value="1"/>
</dbReference>
<feature type="chain" id="PRO_5011491660" evidence="1">
    <location>
        <begin position="21"/>
        <end position="365"/>
    </location>
</feature>
<keyword evidence="3" id="KW-1185">Reference proteome</keyword>
<evidence type="ECO:0000313" key="3">
    <source>
        <dbReference type="Proteomes" id="UP000199054"/>
    </source>
</evidence>
<dbReference type="InterPro" id="IPR010297">
    <property type="entry name" value="DUF900_hydrolase"/>
</dbReference>
<dbReference type="InterPro" id="IPR014586">
    <property type="entry name" value="UCP033909"/>
</dbReference>
<proteinExistence type="predicted"/>
<dbReference type="PROSITE" id="PS51257">
    <property type="entry name" value="PROKAR_LIPOPROTEIN"/>
    <property type="match status" value="1"/>
</dbReference>
<reference evidence="2 3" key="1">
    <citation type="submission" date="2016-10" db="EMBL/GenBank/DDBJ databases">
        <authorList>
            <person name="de Groot N.N."/>
        </authorList>
    </citation>
    <scope>NUCLEOTIDE SEQUENCE [LARGE SCALE GENOMIC DNA]</scope>
    <source>
        <strain evidence="2 3">DSM 8512</strain>
    </source>
</reference>